<dbReference type="Pfam" id="PF02517">
    <property type="entry name" value="Rce1-like"/>
    <property type="match status" value="1"/>
</dbReference>
<keyword evidence="3" id="KW-0645">Protease</keyword>
<feature type="transmembrane region" description="Helical" evidence="11">
    <location>
        <begin position="251"/>
        <end position="267"/>
    </location>
</feature>
<sequence length="359" mass="40436">MASDGDNNISMPVAVVSCVAMALFYVLILYAPTVILRLPSPSSFYDFMIRRFVCAAISTVASLVFTAFILPIKSWEVSVVLGVFGIRKDHLWQGVVYPLLLTSLLYGGSLVLNLLLLIESWKESGGGCSFFDKVRSFVQAIPACFLTCVSDISFWRNLVVAPLTEELVFRGCMIPLLLCAGFRIYYAIFLCPILFSLAHLNHFREMYIKHNRSYIKASLIVGLQLGYTVVFGSYASFLFIRTGTITSTSPLLLLSLIVMFPALCYIYRTSCCSFVCSYILQLHGIACAAARTRKRFGECSCLGWSCWVRHTSLSFNKPSHVQRWNQQLSVLAWLLFVELKLCTHISKFCVFQFPLIMSY</sequence>
<keyword evidence="14" id="KW-1185">Reference proteome</keyword>
<feature type="transmembrane region" description="Helical" evidence="11">
    <location>
        <begin position="219"/>
        <end position="239"/>
    </location>
</feature>
<dbReference type="GO" id="GO:0004175">
    <property type="term" value="F:endopeptidase activity"/>
    <property type="evidence" value="ECO:0007669"/>
    <property type="project" value="UniProtKB-ARBA"/>
</dbReference>
<comment type="catalytic activity">
    <reaction evidence="9">
        <text>Hydrolyzes the peptide bond -P2-(S-farnesyl or geranylgeranyl)C-P1'-P2'-P3'-COOH where P1' and P2' are amino acids with aliphatic sidechains and P3' is any C-terminal residue.</text>
        <dbReference type="EC" id="3.4.26.1"/>
    </reaction>
</comment>
<evidence type="ECO:0000259" key="12">
    <source>
        <dbReference type="Pfam" id="PF02517"/>
    </source>
</evidence>
<reference evidence="13 14" key="1">
    <citation type="submission" date="2022-03" db="EMBL/GenBank/DDBJ databases">
        <authorList>
            <person name="Macdonald S."/>
            <person name="Ahmed S."/>
            <person name="Newling K."/>
        </authorList>
    </citation>
    <scope>NUCLEOTIDE SEQUENCE [LARGE SCALE GENOMIC DNA]</scope>
</reference>
<keyword evidence="6" id="KW-0256">Endoplasmic reticulum</keyword>
<name>A0ABC8JSY7_ERUVS</name>
<evidence type="ECO:0000256" key="6">
    <source>
        <dbReference type="ARBA" id="ARBA00022824"/>
    </source>
</evidence>
<dbReference type="EMBL" id="CAKOAT010120711">
    <property type="protein sequence ID" value="CAH8333080.1"/>
    <property type="molecule type" value="Genomic_DNA"/>
</dbReference>
<dbReference type="GO" id="GO:0080120">
    <property type="term" value="P:CAAX-box protein maturation"/>
    <property type="evidence" value="ECO:0007669"/>
    <property type="project" value="UniProtKB-ARBA"/>
</dbReference>
<dbReference type="PANTHER" id="PTHR13046:SF0">
    <property type="entry name" value="CAAX PRENYL PROTEASE 2"/>
    <property type="match status" value="1"/>
</dbReference>
<feature type="domain" description="CAAX prenyl protease 2/Lysostaphin resistance protein A-like" evidence="12">
    <location>
        <begin position="154"/>
        <end position="246"/>
    </location>
</feature>
<evidence type="ECO:0000256" key="1">
    <source>
        <dbReference type="ARBA" id="ARBA00004477"/>
    </source>
</evidence>
<feature type="transmembrane region" description="Helical" evidence="11">
    <location>
        <begin position="137"/>
        <end position="155"/>
    </location>
</feature>
<gene>
    <name evidence="13" type="ORF">ERUC_LOCUS12779</name>
</gene>
<keyword evidence="7 11" id="KW-1133">Transmembrane helix</keyword>
<evidence type="ECO:0000256" key="3">
    <source>
        <dbReference type="ARBA" id="ARBA00022670"/>
    </source>
</evidence>
<dbReference type="GO" id="GO:0006508">
    <property type="term" value="P:proteolysis"/>
    <property type="evidence" value="ECO:0007669"/>
    <property type="project" value="UniProtKB-KW"/>
</dbReference>
<dbReference type="GO" id="GO:0005789">
    <property type="term" value="C:endoplasmic reticulum membrane"/>
    <property type="evidence" value="ECO:0007669"/>
    <property type="project" value="UniProtKB-SubCell"/>
</dbReference>
<accession>A0ABC8JSY7</accession>
<evidence type="ECO:0000256" key="8">
    <source>
        <dbReference type="ARBA" id="ARBA00023136"/>
    </source>
</evidence>
<keyword evidence="8 11" id="KW-0472">Membrane</keyword>
<comment type="similarity">
    <text evidence="2">Belongs to the peptidase U48 family.</text>
</comment>
<feature type="transmembrane region" description="Helical" evidence="11">
    <location>
        <begin position="95"/>
        <end position="116"/>
    </location>
</feature>
<keyword evidence="4 11" id="KW-0812">Transmembrane</keyword>
<comment type="caution">
    <text evidence="13">The sequence shown here is derived from an EMBL/GenBank/DDBJ whole genome shotgun (WGS) entry which is preliminary data.</text>
</comment>
<evidence type="ECO:0000256" key="4">
    <source>
        <dbReference type="ARBA" id="ARBA00022692"/>
    </source>
</evidence>
<proteinExistence type="inferred from homology"/>
<evidence type="ECO:0000256" key="9">
    <source>
        <dbReference type="ARBA" id="ARBA00047280"/>
    </source>
</evidence>
<evidence type="ECO:0000256" key="2">
    <source>
        <dbReference type="ARBA" id="ARBA00006897"/>
    </source>
</evidence>
<evidence type="ECO:0000256" key="5">
    <source>
        <dbReference type="ARBA" id="ARBA00022801"/>
    </source>
</evidence>
<feature type="transmembrane region" description="Helical" evidence="11">
    <location>
        <begin position="12"/>
        <end position="31"/>
    </location>
</feature>
<comment type="subcellular location">
    <subcellularLocation>
        <location evidence="1">Endoplasmic reticulum membrane</location>
        <topology evidence="1">Multi-pass membrane protein</topology>
    </subcellularLocation>
</comment>
<evidence type="ECO:0000256" key="11">
    <source>
        <dbReference type="SAM" id="Phobius"/>
    </source>
</evidence>
<evidence type="ECO:0000256" key="10">
    <source>
        <dbReference type="ARBA" id="ARBA00049729"/>
    </source>
</evidence>
<protein>
    <recommendedName>
        <fullName evidence="10">intramembrane prenyl-peptidase Rce1</fullName>
        <ecNumber evidence="10">3.4.26.1</ecNumber>
    </recommendedName>
</protein>
<dbReference type="AlphaFoldDB" id="A0ABC8JSY7"/>
<keyword evidence="5" id="KW-0378">Hydrolase</keyword>
<evidence type="ECO:0000313" key="13">
    <source>
        <dbReference type="EMBL" id="CAH8333080.1"/>
    </source>
</evidence>
<dbReference type="PANTHER" id="PTHR13046">
    <property type="entry name" value="PROTEASE U48 CAAX PRENYL PROTEASE RCE1"/>
    <property type="match status" value="1"/>
</dbReference>
<evidence type="ECO:0000313" key="14">
    <source>
        <dbReference type="Proteomes" id="UP001642260"/>
    </source>
</evidence>
<feature type="transmembrane region" description="Helical" evidence="11">
    <location>
        <begin position="167"/>
        <end position="198"/>
    </location>
</feature>
<dbReference type="Proteomes" id="UP001642260">
    <property type="component" value="Unassembled WGS sequence"/>
</dbReference>
<dbReference type="InterPro" id="IPR003675">
    <property type="entry name" value="Rce1/LyrA-like_dom"/>
</dbReference>
<evidence type="ECO:0000256" key="7">
    <source>
        <dbReference type="ARBA" id="ARBA00022989"/>
    </source>
</evidence>
<feature type="transmembrane region" description="Helical" evidence="11">
    <location>
        <begin position="52"/>
        <end position="75"/>
    </location>
</feature>
<dbReference type="InterPro" id="IPR039731">
    <property type="entry name" value="Rce1"/>
</dbReference>
<organism evidence="13 14">
    <name type="scientific">Eruca vesicaria subsp. sativa</name>
    <name type="common">Garden rocket</name>
    <name type="synonym">Eruca sativa</name>
    <dbReference type="NCBI Taxonomy" id="29727"/>
    <lineage>
        <taxon>Eukaryota</taxon>
        <taxon>Viridiplantae</taxon>
        <taxon>Streptophyta</taxon>
        <taxon>Embryophyta</taxon>
        <taxon>Tracheophyta</taxon>
        <taxon>Spermatophyta</taxon>
        <taxon>Magnoliopsida</taxon>
        <taxon>eudicotyledons</taxon>
        <taxon>Gunneridae</taxon>
        <taxon>Pentapetalae</taxon>
        <taxon>rosids</taxon>
        <taxon>malvids</taxon>
        <taxon>Brassicales</taxon>
        <taxon>Brassicaceae</taxon>
        <taxon>Brassiceae</taxon>
        <taxon>Eruca</taxon>
    </lineage>
</organism>
<dbReference type="EC" id="3.4.26.1" evidence="10"/>